<dbReference type="Proteomes" id="UP001165122">
    <property type="component" value="Unassembled WGS sequence"/>
</dbReference>
<comment type="caution">
    <text evidence="2">The sequence shown here is derived from an EMBL/GenBank/DDBJ whole genome shotgun (WGS) entry which is preliminary data.</text>
</comment>
<protein>
    <submittedName>
        <fullName evidence="2">Uncharacterized protein</fullName>
    </submittedName>
</protein>
<feature type="region of interest" description="Disordered" evidence="1">
    <location>
        <begin position="113"/>
        <end position="133"/>
    </location>
</feature>
<reference evidence="3" key="1">
    <citation type="journal article" date="2023" name="Commun. Biol.">
        <title>Genome analysis of Parmales, the sister group of diatoms, reveals the evolutionary specialization of diatoms from phago-mixotrophs to photoautotrophs.</title>
        <authorList>
            <person name="Ban H."/>
            <person name="Sato S."/>
            <person name="Yoshikawa S."/>
            <person name="Yamada K."/>
            <person name="Nakamura Y."/>
            <person name="Ichinomiya M."/>
            <person name="Sato N."/>
            <person name="Blanc-Mathieu R."/>
            <person name="Endo H."/>
            <person name="Kuwata A."/>
            <person name="Ogata H."/>
        </authorList>
    </citation>
    <scope>NUCLEOTIDE SEQUENCE [LARGE SCALE GENOMIC DNA]</scope>
    <source>
        <strain evidence="3">NIES 3700</strain>
    </source>
</reference>
<keyword evidence="3" id="KW-1185">Reference proteome</keyword>
<evidence type="ECO:0000256" key="1">
    <source>
        <dbReference type="SAM" id="MobiDB-lite"/>
    </source>
</evidence>
<organism evidence="2 3">
    <name type="scientific">Triparma laevis f. longispina</name>
    <dbReference type="NCBI Taxonomy" id="1714387"/>
    <lineage>
        <taxon>Eukaryota</taxon>
        <taxon>Sar</taxon>
        <taxon>Stramenopiles</taxon>
        <taxon>Ochrophyta</taxon>
        <taxon>Bolidophyceae</taxon>
        <taxon>Parmales</taxon>
        <taxon>Triparmaceae</taxon>
        <taxon>Triparma</taxon>
    </lineage>
</organism>
<evidence type="ECO:0000313" key="2">
    <source>
        <dbReference type="EMBL" id="GMI00544.1"/>
    </source>
</evidence>
<feature type="region of interest" description="Disordered" evidence="1">
    <location>
        <begin position="1"/>
        <end position="94"/>
    </location>
</feature>
<gene>
    <name evidence="2" type="ORF">TrLO_g8316</name>
</gene>
<evidence type="ECO:0000313" key="3">
    <source>
        <dbReference type="Proteomes" id="UP001165122"/>
    </source>
</evidence>
<dbReference type="EMBL" id="BRXW01000024">
    <property type="protein sequence ID" value="GMI00544.1"/>
    <property type="molecule type" value="Genomic_DNA"/>
</dbReference>
<proteinExistence type="predicted"/>
<name>A0A9W7F4G4_9STRA</name>
<feature type="compositionally biased region" description="Basic and acidic residues" evidence="1">
    <location>
        <begin position="113"/>
        <end position="123"/>
    </location>
</feature>
<sequence>MIMKMGGLGFKARVLEKKKEKRKVAEFSTAGGDGTGEEAEGPVAQQQTKDEGSISNNCNRAAKKAKKNAKKSAKKEAKEAKKRKKYSGSEPDIKMSPWVSKALDKLGMKALMEERKEGGKEGEGKEEDYGEYNDEVYNDEVDWLKLFS</sequence>
<feature type="compositionally biased region" description="Acidic residues" evidence="1">
    <location>
        <begin position="124"/>
        <end position="133"/>
    </location>
</feature>
<accession>A0A9W7F4G4</accession>
<feature type="compositionally biased region" description="Basic residues" evidence="1">
    <location>
        <begin position="61"/>
        <end position="73"/>
    </location>
</feature>
<dbReference type="AlphaFoldDB" id="A0A9W7F4G4"/>